<reference evidence="1 2" key="1">
    <citation type="submission" date="2015-04" db="EMBL/GenBank/DDBJ databases">
        <authorList>
            <person name="Heijne W.H."/>
            <person name="Fedorova N.D."/>
            <person name="Nierman W.C."/>
            <person name="Vollebregt A.W."/>
            <person name="Zhao Z."/>
            <person name="Wu L."/>
            <person name="Kumar M."/>
            <person name="Stam H."/>
            <person name="van den Berg M.A."/>
            <person name="Pel H.J."/>
        </authorList>
    </citation>
    <scope>NUCLEOTIDE SEQUENCE [LARGE SCALE GENOMIC DNA]</scope>
    <source>
        <strain evidence="1 2">CBS 393.64</strain>
    </source>
</reference>
<gene>
    <name evidence="1" type="ORF">T310_0580</name>
</gene>
<sequence>MCISTSVNPIHQLSEAHHATHSTQSNISLFSTLRTISAASVACSLEFGDLLRRGWTLVKNVTGAISIERVQIVANKAILVIVDQHEDPKTGAQQRHYRLSGINTVQGRWDQTLQVPGDKHQVSPSGHKAGYPGKTTTDTVTLYRATYWGNQHQDVYPHGYTIYARCWELIERVVFRNCRNGSQSMAYRRFVADPVDIPELKDLIVKSSKRPQRKRNHRHNNKALVCSRDVENAIQAFGWTIPDYYWQIRTPPFIFEVKPLDSTTMPFFDWQSFALGVEELLETSLGLQNRRRIFRILQGTKKAFHVALREKFEY</sequence>
<evidence type="ECO:0000313" key="2">
    <source>
        <dbReference type="Proteomes" id="UP000053958"/>
    </source>
</evidence>
<evidence type="ECO:0000313" key="1">
    <source>
        <dbReference type="EMBL" id="KKA25402.1"/>
    </source>
</evidence>
<dbReference type="GeneID" id="25312634"/>
<dbReference type="OrthoDB" id="4524525at2759"/>
<accession>A0A0F4Z4F6</accession>
<name>A0A0F4Z4F6_RASE3</name>
<dbReference type="Proteomes" id="UP000053958">
    <property type="component" value="Unassembled WGS sequence"/>
</dbReference>
<comment type="caution">
    <text evidence="1">The sequence shown here is derived from an EMBL/GenBank/DDBJ whole genome shotgun (WGS) entry which is preliminary data.</text>
</comment>
<keyword evidence="2" id="KW-1185">Reference proteome</keyword>
<dbReference type="AlphaFoldDB" id="A0A0F4Z4F6"/>
<dbReference type="RefSeq" id="XP_013332014.1">
    <property type="nucleotide sequence ID" value="XM_013476560.1"/>
</dbReference>
<dbReference type="EMBL" id="LASV01000023">
    <property type="protein sequence ID" value="KKA25402.1"/>
    <property type="molecule type" value="Genomic_DNA"/>
</dbReference>
<organism evidence="1 2">
    <name type="scientific">Rasamsonia emersonii (strain ATCC 16479 / CBS 393.64 / IMI 116815)</name>
    <dbReference type="NCBI Taxonomy" id="1408163"/>
    <lineage>
        <taxon>Eukaryota</taxon>
        <taxon>Fungi</taxon>
        <taxon>Dikarya</taxon>
        <taxon>Ascomycota</taxon>
        <taxon>Pezizomycotina</taxon>
        <taxon>Eurotiomycetes</taxon>
        <taxon>Eurotiomycetidae</taxon>
        <taxon>Eurotiales</taxon>
        <taxon>Trichocomaceae</taxon>
        <taxon>Rasamsonia</taxon>
    </lineage>
</organism>
<protein>
    <submittedName>
        <fullName evidence="1">Uncharacterized protein</fullName>
    </submittedName>
</protein>
<proteinExistence type="predicted"/>